<evidence type="ECO:0000313" key="3">
    <source>
        <dbReference type="Proteomes" id="UP000631114"/>
    </source>
</evidence>
<gene>
    <name evidence="2" type="ORF">IFM89_038271</name>
</gene>
<dbReference type="EMBL" id="JADFTS010000008">
    <property type="protein sequence ID" value="KAF9595268.1"/>
    <property type="molecule type" value="Genomic_DNA"/>
</dbReference>
<sequence>MHALFLGINTSATLLASDCSSQIRKNYIYFTDCYDGRRVGDDIGVFNLEDQFSKPLYTSIPVTSADSAPFGSSLVMDETGNLSFGMQ</sequence>
<feature type="signal peptide" evidence="1">
    <location>
        <begin position="1"/>
        <end position="16"/>
    </location>
</feature>
<evidence type="ECO:0000313" key="2">
    <source>
        <dbReference type="EMBL" id="KAF9595268.1"/>
    </source>
</evidence>
<feature type="chain" id="PRO_5033045675" description="DUF295 domain-containing protein" evidence="1">
    <location>
        <begin position="17"/>
        <end position="87"/>
    </location>
</feature>
<comment type="caution">
    <text evidence="2">The sequence shown here is derived from an EMBL/GenBank/DDBJ whole genome shotgun (WGS) entry which is preliminary data.</text>
</comment>
<dbReference type="AlphaFoldDB" id="A0A835LH15"/>
<protein>
    <recommendedName>
        <fullName evidence="4">DUF295 domain-containing protein</fullName>
    </recommendedName>
</protein>
<evidence type="ECO:0000256" key="1">
    <source>
        <dbReference type="SAM" id="SignalP"/>
    </source>
</evidence>
<evidence type="ECO:0008006" key="4">
    <source>
        <dbReference type="Google" id="ProtNLM"/>
    </source>
</evidence>
<keyword evidence="3" id="KW-1185">Reference proteome</keyword>
<dbReference type="Proteomes" id="UP000631114">
    <property type="component" value="Unassembled WGS sequence"/>
</dbReference>
<name>A0A835LH15_9MAGN</name>
<organism evidence="2 3">
    <name type="scientific">Coptis chinensis</name>
    <dbReference type="NCBI Taxonomy" id="261450"/>
    <lineage>
        <taxon>Eukaryota</taxon>
        <taxon>Viridiplantae</taxon>
        <taxon>Streptophyta</taxon>
        <taxon>Embryophyta</taxon>
        <taxon>Tracheophyta</taxon>
        <taxon>Spermatophyta</taxon>
        <taxon>Magnoliopsida</taxon>
        <taxon>Ranunculales</taxon>
        <taxon>Ranunculaceae</taxon>
        <taxon>Coptidoideae</taxon>
        <taxon>Coptis</taxon>
    </lineage>
</organism>
<accession>A0A835LH15</accession>
<proteinExistence type="predicted"/>
<keyword evidence="1" id="KW-0732">Signal</keyword>
<dbReference type="OrthoDB" id="642536at2759"/>
<reference evidence="2 3" key="1">
    <citation type="submission" date="2020-10" db="EMBL/GenBank/DDBJ databases">
        <title>The Coptis chinensis genome and diversification of protoberbering-type alkaloids.</title>
        <authorList>
            <person name="Wang B."/>
            <person name="Shu S."/>
            <person name="Song C."/>
            <person name="Liu Y."/>
        </authorList>
    </citation>
    <scope>NUCLEOTIDE SEQUENCE [LARGE SCALE GENOMIC DNA]</scope>
    <source>
        <strain evidence="2">HL-2020</strain>
        <tissue evidence="2">Leaf</tissue>
    </source>
</reference>